<evidence type="ECO:0000256" key="7">
    <source>
        <dbReference type="ARBA" id="ARBA00022833"/>
    </source>
</evidence>
<evidence type="ECO:0000256" key="5">
    <source>
        <dbReference type="ARBA" id="ARBA00022729"/>
    </source>
</evidence>
<dbReference type="PANTHER" id="PTHR33794:SF1">
    <property type="entry name" value="BACILLOLYSIN"/>
    <property type="match status" value="1"/>
</dbReference>
<dbReference type="Gene3D" id="1.10.390.10">
    <property type="entry name" value="Neutral Protease Domain 2"/>
    <property type="match status" value="1"/>
</dbReference>
<gene>
    <name evidence="17" type="ORF">bsdtw1_04564</name>
</gene>
<keyword evidence="7 11" id="KW-0862">Zinc</keyword>
<name>A0A6V8SM67_9CLOT</name>
<dbReference type="InterPro" id="IPR025711">
    <property type="entry name" value="PepSY"/>
</dbReference>
<dbReference type="EC" id="3.4.24.-" evidence="11"/>
<dbReference type="Proteomes" id="UP000580568">
    <property type="component" value="Unassembled WGS sequence"/>
</dbReference>
<reference evidence="17 18" key="1">
    <citation type="submission" date="2020-07" db="EMBL/GenBank/DDBJ databases">
        <title>A new beta-1,3-glucan-decomposing anaerobic bacterium isolated from anoxic soil subjected to biological soil disinfestation.</title>
        <authorList>
            <person name="Ueki A."/>
            <person name="Tonouchi A."/>
        </authorList>
    </citation>
    <scope>NUCLEOTIDE SEQUENCE [LARGE SCALE GENOMIC DNA]</scope>
    <source>
        <strain evidence="17 18">TW1</strain>
    </source>
</reference>
<dbReference type="SUPFAM" id="SSF89260">
    <property type="entry name" value="Collagen-binding domain"/>
    <property type="match status" value="1"/>
</dbReference>
<dbReference type="Pfam" id="PF04151">
    <property type="entry name" value="PPC"/>
    <property type="match status" value="1"/>
</dbReference>
<keyword evidence="4" id="KW-0479">Metal-binding</keyword>
<evidence type="ECO:0000259" key="13">
    <source>
        <dbReference type="Pfam" id="PF02868"/>
    </source>
</evidence>
<evidence type="ECO:0000256" key="1">
    <source>
        <dbReference type="ARBA" id="ARBA00001947"/>
    </source>
</evidence>
<dbReference type="GO" id="GO:0046872">
    <property type="term" value="F:metal ion binding"/>
    <property type="evidence" value="ECO:0007669"/>
    <property type="project" value="UniProtKB-UniRule"/>
</dbReference>
<dbReference type="CDD" id="cd09597">
    <property type="entry name" value="M4_TLP"/>
    <property type="match status" value="1"/>
</dbReference>
<feature type="active site" description="Proton donor" evidence="10">
    <location>
        <position position="482"/>
    </location>
</feature>
<sequence>MKKKIISSLIALSVITTYAAQAKALEPSINTNDKKTEIMDKLSKLSEGKLKADLHKSNEKDGKLHVFVSGKLSEKQNIDEKSVLTFLEDNKALFGVKGDSNNFKILSINKDNLGFTNVKVAQLMNGIPVRGAEILVQFNKDGIVSNISGSVANDIDSPKSLVTSTITDKQAIDIAKKQFKFNSLSKDPTVEKQVIVLDGKAYETYKVNIYYLDPEIANWDVFIDVTSGNVIDKQSKIRFDGATTGTGTAVDGSTKALNLYLSGSSYQMIDTTKPMAGQIKTYTANNKQVEPGTLVVNSSSTFNTTAFKASVSAHYFAGVVYDFYKNLLGRNSIDNNGMSIISTTHYDTAYNNAYWDGNQMVYGDGDGTTFTYLSGDLDVIGHELTHGVTQYTANLNYQDEPGALNESMSDVLGVLIETYDKYNVKSGGTWQFNSADWVVGDDVYTPGTAGDALRSLADPTLYGQPATYSNYVHTTSDYGGVHTNSGITNKAAYLVAQALGCEKTSKIYYRGLTTYMTASTDFLGARNALVKAATDLYGASSAEVTAVNNAFTTVGIGSTSVSDPYEPNDSTSQAYAITSGTTYSSYIATSTDKDYYKLSATAGKPISISLTNLPKDYDLYLYNNSGTLVAKSINGSTTSESISYTPSASGTYYILVFGYNSAYSTATKYNLKATF</sequence>
<organism evidence="17 18">
    <name type="scientific">Clostridium fungisolvens</name>
    <dbReference type="NCBI Taxonomy" id="1604897"/>
    <lineage>
        <taxon>Bacteria</taxon>
        <taxon>Bacillati</taxon>
        <taxon>Bacillota</taxon>
        <taxon>Clostridia</taxon>
        <taxon>Eubacteriales</taxon>
        <taxon>Clostridiaceae</taxon>
        <taxon>Clostridium</taxon>
    </lineage>
</organism>
<keyword evidence="11" id="KW-0964">Secreted</keyword>
<dbReference type="InterPro" id="IPR023612">
    <property type="entry name" value="Peptidase_M4"/>
</dbReference>
<dbReference type="AlphaFoldDB" id="A0A6V8SM67"/>
<evidence type="ECO:0000256" key="11">
    <source>
        <dbReference type="RuleBase" id="RU366073"/>
    </source>
</evidence>
<dbReference type="PRINTS" id="PR00730">
    <property type="entry name" value="THERMOLYSIN"/>
</dbReference>
<dbReference type="RefSeq" id="WP_183279644.1">
    <property type="nucleotide sequence ID" value="NZ_BLZR01000001.1"/>
</dbReference>
<feature type="domain" description="Peptidase C-terminal archaeal/bacterial" evidence="15">
    <location>
        <begin position="592"/>
        <end position="658"/>
    </location>
</feature>
<accession>A0A6V8SM67</accession>
<dbReference type="GO" id="GO:0005576">
    <property type="term" value="C:extracellular region"/>
    <property type="evidence" value="ECO:0007669"/>
    <property type="project" value="UniProtKB-SubCell"/>
</dbReference>
<dbReference type="InterPro" id="IPR027268">
    <property type="entry name" value="Peptidase_M4/M1_CTD_sf"/>
</dbReference>
<evidence type="ECO:0000256" key="2">
    <source>
        <dbReference type="ARBA" id="ARBA00009388"/>
    </source>
</evidence>
<feature type="domain" description="PepSY" evidence="14">
    <location>
        <begin position="166"/>
        <end position="233"/>
    </location>
</feature>
<keyword evidence="5 11" id="KW-0732">Signal</keyword>
<evidence type="ECO:0000256" key="8">
    <source>
        <dbReference type="ARBA" id="ARBA00023049"/>
    </source>
</evidence>
<evidence type="ECO:0000259" key="12">
    <source>
        <dbReference type="Pfam" id="PF01447"/>
    </source>
</evidence>
<keyword evidence="8 11" id="KW-0482">Metalloprotease</keyword>
<dbReference type="EMBL" id="BLZR01000001">
    <property type="protein sequence ID" value="GFP78344.1"/>
    <property type="molecule type" value="Genomic_DNA"/>
</dbReference>
<dbReference type="SUPFAM" id="SSF55486">
    <property type="entry name" value="Metalloproteases ('zincins'), catalytic domain"/>
    <property type="match status" value="1"/>
</dbReference>
<dbReference type="GO" id="GO:0006508">
    <property type="term" value="P:proteolysis"/>
    <property type="evidence" value="ECO:0007669"/>
    <property type="project" value="UniProtKB-KW"/>
</dbReference>
<feature type="domain" description="Peptidase M4" evidence="12">
    <location>
        <begin position="244"/>
        <end position="390"/>
    </location>
</feature>
<dbReference type="GO" id="GO:0004222">
    <property type="term" value="F:metalloendopeptidase activity"/>
    <property type="evidence" value="ECO:0007669"/>
    <property type="project" value="UniProtKB-UniRule"/>
</dbReference>
<dbReference type="InterPro" id="IPR050728">
    <property type="entry name" value="Zinc_Metalloprotease_M4"/>
</dbReference>
<evidence type="ECO:0000256" key="9">
    <source>
        <dbReference type="ARBA" id="ARBA00023145"/>
    </source>
</evidence>
<dbReference type="InterPro" id="IPR013856">
    <property type="entry name" value="Peptidase_M4_domain"/>
</dbReference>
<evidence type="ECO:0000313" key="17">
    <source>
        <dbReference type="EMBL" id="GFP78344.1"/>
    </source>
</evidence>
<feature type="domain" description="FTP" evidence="16">
    <location>
        <begin position="102"/>
        <end position="151"/>
    </location>
</feature>
<keyword evidence="9" id="KW-0865">Zymogen</keyword>
<dbReference type="Pfam" id="PF02868">
    <property type="entry name" value="Peptidase_M4_C"/>
    <property type="match status" value="1"/>
</dbReference>
<dbReference type="InterPro" id="IPR007280">
    <property type="entry name" value="Peptidase_C_arc/bac"/>
</dbReference>
<proteinExistence type="inferred from homology"/>
<comment type="caution">
    <text evidence="17">The sequence shown here is derived from an EMBL/GenBank/DDBJ whole genome shotgun (WGS) entry which is preliminary data.</text>
</comment>
<dbReference type="Pfam" id="PF07504">
    <property type="entry name" value="FTP"/>
    <property type="match status" value="1"/>
</dbReference>
<evidence type="ECO:0000256" key="10">
    <source>
        <dbReference type="PIRSR" id="PIRSR623612-1"/>
    </source>
</evidence>
<evidence type="ECO:0000259" key="16">
    <source>
        <dbReference type="Pfam" id="PF07504"/>
    </source>
</evidence>
<feature type="chain" id="PRO_5039754702" description="Neutral metalloproteinase" evidence="11">
    <location>
        <begin position="20"/>
        <end position="675"/>
    </location>
</feature>
<feature type="active site" evidence="10">
    <location>
        <position position="383"/>
    </location>
</feature>
<evidence type="ECO:0000313" key="18">
    <source>
        <dbReference type="Proteomes" id="UP000580568"/>
    </source>
</evidence>
<dbReference type="Gene3D" id="3.10.170.10">
    <property type="match status" value="1"/>
</dbReference>
<dbReference type="PANTHER" id="PTHR33794">
    <property type="entry name" value="BACILLOLYSIN"/>
    <property type="match status" value="1"/>
</dbReference>
<dbReference type="Pfam" id="PF03413">
    <property type="entry name" value="PepSY"/>
    <property type="match status" value="1"/>
</dbReference>
<evidence type="ECO:0000259" key="14">
    <source>
        <dbReference type="Pfam" id="PF03413"/>
    </source>
</evidence>
<keyword evidence="3 11" id="KW-0645">Protease</keyword>
<comment type="subcellular location">
    <subcellularLocation>
        <location evidence="11">Secreted</location>
    </subcellularLocation>
</comment>
<protein>
    <recommendedName>
        <fullName evidence="11">Neutral metalloproteinase</fullName>
        <ecNumber evidence="11">3.4.24.-</ecNumber>
    </recommendedName>
</protein>
<dbReference type="Gene3D" id="3.10.450.490">
    <property type="match status" value="1"/>
</dbReference>
<evidence type="ECO:0000259" key="15">
    <source>
        <dbReference type="Pfam" id="PF04151"/>
    </source>
</evidence>
<evidence type="ECO:0000256" key="6">
    <source>
        <dbReference type="ARBA" id="ARBA00022801"/>
    </source>
</evidence>
<evidence type="ECO:0000256" key="3">
    <source>
        <dbReference type="ARBA" id="ARBA00022670"/>
    </source>
</evidence>
<keyword evidence="6 11" id="KW-0378">Hydrolase</keyword>
<comment type="similarity">
    <text evidence="2 11">Belongs to the peptidase M4 family.</text>
</comment>
<dbReference type="InterPro" id="IPR001570">
    <property type="entry name" value="Peptidase_M4_C_domain"/>
</dbReference>
<feature type="signal peptide" evidence="11">
    <location>
        <begin position="1"/>
        <end position="19"/>
    </location>
</feature>
<comment type="cofactor">
    <cofactor evidence="1 11">
        <name>Zn(2+)</name>
        <dbReference type="ChEBI" id="CHEBI:29105"/>
    </cofactor>
</comment>
<feature type="domain" description="Peptidase M4 C-terminal" evidence="13">
    <location>
        <begin position="393"/>
        <end position="556"/>
    </location>
</feature>
<dbReference type="Gene3D" id="2.60.120.380">
    <property type="match status" value="1"/>
</dbReference>
<keyword evidence="18" id="KW-1185">Reference proteome</keyword>
<dbReference type="InterPro" id="IPR011096">
    <property type="entry name" value="FTP_domain"/>
</dbReference>
<comment type="function">
    <text evidence="11">Extracellular zinc metalloprotease.</text>
</comment>
<dbReference type="Pfam" id="PF01447">
    <property type="entry name" value="Peptidase_M4"/>
    <property type="match status" value="1"/>
</dbReference>
<evidence type="ECO:0000256" key="4">
    <source>
        <dbReference type="ARBA" id="ARBA00022723"/>
    </source>
</evidence>